<dbReference type="RefSeq" id="WP_055169953.1">
    <property type="nucleotide sequence ID" value="NZ_CAXSLD010000012.1"/>
</dbReference>
<evidence type="ECO:0000256" key="10">
    <source>
        <dbReference type="ARBA" id="ARBA00023163"/>
    </source>
</evidence>
<sequence>MRKVILLFLLFLSVDTVRTQGQNITFSHLTTDDGLSQFSVNSMYIDEQGIIWIGTREGLNRYNGNDIKSFKLKKNDPNSLFSNTVLRITGNRNGKVYLLCTDGVAEFDLATQRFKTLLQGNVDAIYFNEKLYIGKREEVFVYNESTGNFDLFYHLAGKNITLSCLHLDKNKNLWMGTTSNGIYCLSEDKSLSRPVTKGNITSIYEDSSNELWIGSWEEGLYRVKTDGNIENLRHNPMNTNSLCSNFVRSCCEDNSGDLWIGTFNGLNRYDRETGKFHLYTANGNSPDGLTHSSIWCIVKDGQGTIWLGTYFGGVNYFNPEYEIYTRYKVGDTEKAGLSSPIVGRMTEDKDGNLWICTEGGGVNVYDRINNTYRWYRHEEGRNSISHNNVKAIYYDRANEIMWIGTHLGGLNKLDLRTNRFTVYRMKAGDPTSLPSDIVRDIIPYKDKLVVATQKGVCLFSPATGSCEQLFQETKEGRGIGMVASLCIDNDGTLWVAATGEGVYSYRFDTGKLTNYPHNPANPNSLSNNNINNIMQDSNGNLWFSTSGSGLDRYRKESDDFENFDMQKDGLSSDCIYEVFESSIQKGHLLLITNQGFSEFDYPNQKFYNYGTENGFPLTAVNENALFVTHDGEVFLGGIQGMISFWEKKLHFSPKSYNILLSRLLVNGKEVTPGDETGILEQSICHTPEIKLRANQSMFSIEYATSNFIPANRDEILYRLEGFSDEWNHTYRKQTLITYTNLNPGKYTLVIKSQRDGIKEAKLLIIVLPSWYETWWAYLIYTIVTISLLWYLIQNYNSRIKLRESLKYEKKHIEDLEALNQSKLRFFTNISHEFRTPLTLIVGQVETLLQVQTFTPNIYNKVLGIYKNSLQLRELITELLDFRKQEQGHMKIKVSRHNLVNFLYENYLLFLEYASSKQINFKFNKQKDDIEVWYDQKQMQKVINNLLSNALKHTKAEDTISINVSQEEDYAIIEIKDTGSGIAAAEIDKIFDRFYQTEHLNSLNTGAGTGIGLALTKGIIELHQGTIRVESEPGKGSSFIITLKLDKKHFTEEQIAQESTESTIRQTETIVPSVEIIPDSEWKEEENKRIEGAKMLIVEDNESIKQMLAGIFETFYQVSTASDGEEALEMIQKEMPSIILSDVVMPRMSGTELCKRIKTDFNTCHIPVVLLTARTAIEHNIEGLKIGADDYITKPFNTNLLISRCNNLVNSRRLLQEKFSKQPQTFAQMLATNPMDKEMLDRAMDIIERHLDDTDFNVNIFAREMGMARTNLFTKLKAVTGQTPNDFILNIRLKKGAVMLRNNPELNITEISDRIGFSSSRYFSKCFKEIYHVSPLAYRKGEEKEEGDGEETDNLYNGDNN</sequence>
<keyword evidence="9" id="KW-0805">Transcription regulation</keyword>
<dbReference type="SUPFAM" id="SSF47384">
    <property type="entry name" value="Homodimeric domain of signal transducing histidine kinase"/>
    <property type="match status" value="1"/>
</dbReference>
<dbReference type="InterPro" id="IPR013783">
    <property type="entry name" value="Ig-like_fold"/>
</dbReference>
<reference evidence="18" key="3">
    <citation type="submission" date="2022-08" db="EMBL/GenBank/DDBJ databases">
        <title>Genome Sequencing of Bacteroides fragilis Group Isolates with Nanopore Technology.</title>
        <authorList>
            <person name="Tisza M.J."/>
            <person name="Smith D."/>
            <person name="Dekker J.P."/>
        </authorList>
    </citation>
    <scope>NUCLEOTIDE SEQUENCE</scope>
    <source>
        <strain evidence="18">BFG-474</strain>
    </source>
</reference>
<dbReference type="InterPro" id="IPR003594">
    <property type="entry name" value="HATPase_dom"/>
</dbReference>
<dbReference type="CDD" id="cd00082">
    <property type="entry name" value="HisKA"/>
    <property type="match status" value="1"/>
</dbReference>
<evidence type="ECO:0000256" key="6">
    <source>
        <dbReference type="ARBA" id="ARBA00022777"/>
    </source>
</evidence>
<dbReference type="InterPro" id="IPR011006">
    <property type="entry name" value="CheY-like_superfamily"/>
</dbReference>
<dbReference type="Gene3D" id="3.30.565.10">
    <property type="entry name" value="Histidine kinase-like ATPase, C-terminal domain"/>
    <property type="match status" value="1"/>
</dbReference>
<evidence type="ECO:0000256" key="12">
    <source>
        <dbReference type="SAM" id="MobiDB-lite"/>
    </source>
</evidence>
<dbReference type="Pfam" id="PF00512">
    <property type="entry name" value="HisKA"/>
    <property type="match status" value="1"/>
</dbReference>
<dbReference type="Pfam" id="PF12833">
    <property type="entry name" value="HTH_18"/>
    <property type="match status" value="1"/>
</dbReference>
<feature type="region of interest" description="Disordered" evidence="12">
    <location>
        <begin position="1339"/>
        <end position="1360"/>
    </location>
</feature>
<evidence type="ECO:0000313" key="16">
    <source>
        <dbReference type="EMBL" id="CUO63241.1"/>
    </source>
</evidence>
<organism evidence="16 19">
    <name type="scientific">Bacteroides caccae</name>
    <dbReference type="NCBI Taxonomy" id="47678"/>
    <lineage>
        <taxon>Bacteria</taxon>
        <taxon>Pseudomonadati</taxon>
        <taxon>Bacteroidota</taxon>
        <taxon>Bacteroidia</taxon>
        <taxon>Bacteroidales</taxon>
        <taxon>Bacteroidaceae</taxon>
        <taxon>Bacteroides</taxon>
    </lineage>
</organism>
<evidence type="ECO:0000259" key="14">
    <source>
        <dbReference type="PROSITE" id="PS50109"/>
    </source>
</evidence>
<evidence type="ECO:0000256" key="5">
    <source>
        <dbReference type="ARBA" id="ARBA00022741"/>
    </source>
</evidence>
<dbReference type="Gene3D" id="2.130.10.10">
    <property type="entry name" value="YVTN repeat-like/Quinoprotein amine dehydrogenase"/>
    <property type="match status" value="2"/>
</dbReference>
<feature type="domain" description="Histidine kinase" evidence="14">
    <location>
        <begin position="828"/>
        <end position="1046"/>
    </location>
</feature>
<dbReference type="EMBL" id="CP103166">
    <property type="protein sequence ID" value="UVQ97634.1"/>
    <property type="molecule type" value="Genomic_DNA"/>
</dbReference>
<dbReference type="Pfam" id="PF07495">
    <property type="entry name" value="Y_Y_Y"/>
    <property type="match status" value="1"/>
</dbReference>
<dbReference type="FunFam" id="3.30.565.10:FF:000037">
    <property type="entry name" value="Hybrid sensor histidine kinase/response regulator"/>
    <property type="match status" value="1"/>
</dbReference>
<keyword evidence="3 11" id="KW-0597">Phosphoprotein</keyword>
<dbReference type="InterPro" id="IPR003661">
    <property type="entry name" value="HisK_dim/P_dom"/>
</dbReference>
<keyword evidence="5" id="KW-0547">Nucleotide-binding</keyword>
<dbReference type="InterPro" id="IPR015943">
    <property type="entry name" value="WD40/YVTN_repeat-like_dom_sf"/>
</dbReference>
<evidence type="ECO:0000256" key="11">
    <source>
        <dbReference type="PROSITE-ProRule" id="PRU00169"/>
    </source>
</evidence>
<gene>
    <name evidence="16" type="primary">phoR_3</name>
    <name evidence="17" type="ORF">DW190_03830</name>
    <name evidence="16" type="ORF">ERS852494_00372</name>
    <name evidence="18" type="ORF">NXW23_04520</name>
</gene>
<dbReference type="FunFam" id="1.10.10.60:FF:000284">
    <property type="entry name" value="Two-component system sensor histidine kinase/response regulator"/>
    <property type="match status" value="1"/>
</dbReference>
<dbReference type="CDD" id="cd17574">
    <property type="entry name" value="REC_OmpR"/>
    <property type="match status" value="1"/>
</dbReference>
<evidence type="ECO:0000259" key="13">
    <source>
        <dbReference type="PROSITE" id="PS01124"/>
    </source>
</evidence>
<evidence type="ECO:0000313" key="18">
    <source>
        <dbReference type="EMBL" id="UVQ97634.1"/>
    </source>
</evidence>
<dbReference type="SUPFAM" id="SSF52172">
    <property type="entry name" value="CheY-like"/>
    <property type="match status" value="1"/>
</dbReference>
<proteinExistence type="predicted"/>
<evidence type="ECO:0000256" key="7">
    <source>
        <dbReference type="ARBA" id="ARBA00022840"/>
    </source>
</evidence>
<evidence type="ECO:0000256" key="2">
    <source>
        <dbReference type="ARBA" id="ARBA00012438"/>
    </source>
</evidence>
<evidence type="ECO:0000256" key="1">
    <source>
        <dbReference type="ARBA" id="ARBA00000085"/>
    </source>
</evidence>
<evidence type="ECO:0000256" key="9">
    <source>
        <dbReference type="ARBA" id="ARBA00023015"/>
    </source>
</evidence>
<dbReference type="Gene3D" id="2.60.40.10">
    <property type="entry name" value="Immunoglobulins"/>
    <property type="match status" value="1"/>
</dbReference>
<keyword evidence="4 16" id="KW-0808">Transferase</keyword>
<dbReference type="SMART" id="SM00448">
    <property type="entry name" value="REC"/>
    <property type="match status" value="1"/>
</dbReference>
<evidence type="ECO:0000256" key="4">
    <source>
        <dbReference type="ARBA" id="ARBA00022679"/>
    </source>
</evidence>
<dbReference type="InterPro" id="IPR011110">
    <property type="entry name" value="Reg_prop"/>
</dbReference>
<dbReference type="Gene3D" id="1.10.287.130">
    <property type="match status" value="1"/>
</dbReference>
<dbReference type="SMART" id="SM00342">
    <property type="entry name" value="HTH_ARAC"/>
    <property type="match status" value="1"/>
</dbReference>
<dbReference type="GO" id="GO:0005524">
    <property type="term" value="F:ATP binding"/>
    <property type="evidence" value="ECO:0007669"/>
    <property type="project" value="UniProtKB-KW"/>
</dbReference>
<keyword evidence="10" id="KW-0804">Transcription</keyword>
<evidence type="ECO:0000256" key="3">
    <source>
        <dbReference type="ARBA" id="ARBA00022553"/>
    </source>
</evidence>
<feature type="domain" description="Response regulatory" evidence="15">
    <location>
        <begin position="1093"/>
        <end position="1208"/>
    </location>
</feature>
<dbReference type="STRING" id="47678.ERS852494_00372"/>
<evidence type="ECO:0000259" key="15">
    <source>
        <dbReference type="PROSITE" id="PS50110"/>
    </source>
</evidence>
<dbReference type="GO" id="GO:0043565">
    <property type="term" value="F:sequence-specific DNA binding"/>
    <property type="evidence" value="ECO:0007669"/>
    <property type="project" value="InterPro"/>
</dbReference>
<dbReference type="PROSITE" id="PS50109">
    <property type="entry name" value="HIS_KIN"/>
    <property type="match status" value="1"/>
</dbReference>
<protein>
    <recommendedName>
        <fullName evidence="2">histidine kinase</fullName>
        <ecNumber evidence="2">2.7.13.3</ecNumber>
    </recommendedName>
</protein>
<dbReference type="PANTHER" id="PTHR43547">
    <property type="entry name" value="TWO-COMPONENT HISTIDINE KINASE"/>
    <property type="match status" value="1"/>
</dbReference>
<dbReference type="InterPro" id="IPR004358">
    <property type="entry name" value="Sig_transdc_His_kin-like_C"/>
</dbReference>
<dbReference type="EMBL" id="QRKD01000001">
    <property type="protein sequence ID" value="RHH95457.1"/>
    <property type="molecule type" value="Genomic_DNA"/>
</dbReference>
<dbReference type="SUPFAM" id="SSF63829">
    <property type="entry name" value="Calcium-dependent phosphotriesterase"/>
    <property type="match status" value="3"/>
</dbReference>
<dbReference type="EMBL" id="CZAI01000001">
    <property type="protein sequence ID" value="CUO63241.1"/>
    <property type="molecule type" value="Genomic_DNA"/>
</dbReference>
<dbReference type="PROSITE" id="PS50110">
    <property type="entry name" value="RESPONSE_REGULATORY"/>
    <property type="match status" value="1"/>
</dbReference>
<keyword evidence="8" id="KW-0902">Two-component regulatory system</keyword>
<keyword evidence="6 16" id="KW-0418">Kinase</keyword>
<dbReference type="SUPFAM" id="SSF46689">
    <property type="entry name" value="Homeodomain-like"/>
    <property type="match status" value="1"/>
</dbReference>
<dbReference type="Gene3D" id="3.40.50.2300">
    <property type="match status" value="1"/>
</dbReference>
<reference evidence="16 19" key="1">
    <citation type="submission" date="2015-09" db="EMBL/GenBank/DDBJ databases">
        <authorList>
            <consortium name="Pathogen Informatics"/>
        </authorList>
    </citation>
    <scope>NUCLEOTIDE SEQUENCE [LARGE SCALE GENOMIC DNA]</scope>
    <source>
        <strain evidence="16 19">2789STDY5834880</strain>
    </source>
</reference>
<evidence type="ECO:0000313" key="19">
    <source>
        <dbReference type="Proteomes" id="UP000095657"/>
    </source>
</evidence>
<dbReference type="Pfam" id="PF00072">
    <property type="entry name" value="Response_reg"/>
    <property type="match status" value="1"/>
</dbReference>
<dbReference type="EC" id="2.7.13.3" evidence="2"/>
<accession>A0A174GMQ0</accession>
<evidence type="ECO:0000256" key="8">
    <source>
        <dbReference type="ARBA" id="ARBA00023012"/>
    </source>
</evidence>
<dbReference type="InterPro" id="IPR011123">
    <property type="entry name" value="Y_Y_Y"/>
</dbReference>
<comment type="catalytic activity">
    <reaction evidence="1">
        <text>ATP + protein L-histidine = ADP + protein N-phospho-L-histidine.</text>
        <dbReference type="EC" id="2.7.13.3"/>
    </reaction>
</comment>
<dbReference type="SMART" id="SM00388">
    <property type="entry name" value="HisKA"/>
    <property type="match status" value="1"/>
</dbReference>
<dbReference type="PROSITE" id="PS01124">
    <property type="entry name" value="HTH_ARAC_FAMILY_2"/>
    <property type="match status" value="1"/>
</dbReference>
<keyword evidence="7 18" id="KW-0067">ATP-binding</keyword>
<dbReference type="GO" id="GO:0003700">
    <property type="term" value="F:DNA-binding transcription factor activity"/>
    <property type="evidence" value="ECO:0007669"/>
    <property type="project" value="InterPro"/>
</dbReference>
<dbReference type="FunFam" id="1.10.287.130:FF:000034">
    <property type="entry name" value="Two-component system sensor histidine kinase/response regulator"/>
    <property type="match status" value="1"/>
</dbReference>
<dbReference type="Gene3D" id="1.10.10.60">
    <property type="entry name" value="Homeodomain-like"/>
    <property type="match status" value="1"/>
</dbReference>
<name>A0A174GMQ0_9BACE</name>
<dbReference type="InterPro" id="IPR005467">
    <property type="entry name" value="His_kinase_dom"/>
</dbReference>
<dbReference type="Pfam" id="PF07494">
    <property type="entry name" value="Reg_prop"/>
    <property type="match status" value="6"/>
</dbReference>
<dbReference type="InterPro" id="IPR009057">
    <property type="entry name" value="Homeodomain-like_sf"/>
</dbReference>
<dbReference type="SUPFAM" id="SSF55874">
    <property type="entry name" value="ATPase domain of HSP90 chaperone/DNA topoisomerase II/histidine kinase"/>
    <property type="match status" value="1"/>
</dbReference>
<dbReference type="Pfam" id="PF02518">
    <property type="entry name" value="HATPase_c"/>
    <property type="match status" value="1"/>
</dbReference>
<dbReference type="Proteomes" id="UP000095657">
    <property type="component" value="Unassembled WGS sequence"/>
</dbReference>
<dbReference type="InterPro" id="IPR001789">
    <property type="entry name" value="Sig_transdc_resp-reg_receiver"/>
</dbReference>
<dbReference type="PRINTS" id="PR00344">
    <property type="entry name" value="BCTRLSENSOR"/>
</dbReference>
<dbReference type="InterPro" id="IPR036097">
    <property type="entry name" value="HisK_dim/P_sf"/>
</dbReference>
<feature type="domain" description="HTH araC/xylS-type" evidence="13">
    <location>
        <begin position="1240"/>
        <end position="1340"/>
    </location>
</feature>
<feature type="modified residue" description="4-aspartylphosphate" evidence="11">
    <location>
        <position position="1141"/>
    </location>
</feature>
<dbReference type="Proteomes" id="UP000283512">
    <property type="component" value="Unassembled WGS sequence"/>
</dbReference>
<feature type="compositionally biased region" description="Acidic residues" evidence="12">
    <location>
        <begin position="1343"/>
        <end position="1352"/>
    </location>
</feature>
<dbReference type="GO" id="GO:0000155">
    <property type="term" value="F:phosphorelay sensor kinase activity"/>
    <property type="evidence" value="ECO:0007669"/>
    <property type="project" value="InterPro"/>
</dbReference>
<dbReference type="Proteomes" id="UP001060260">
    <property type="component" value="Chromosome"/>
</dbReference>
<evidence type="ECO:0000313" key="20">
    <source>
        <dbReference type="Proteomes" id="UP000283512"/>
    </source>
</evidence>
<evidence type="ECO:0000313" key="17">
    <source>
        <dbReference type="EMBL" id="RHH95457.1"/>
    </source>
</evidence>
<dbReference type="FunFam" id="3.40.50.2300:FF:000138">
    <property type="entry name" value="Two-component system sensor histidine kinase/response regulator"/>
    <property type="match status" value="1"/>
</dbReference>
<dbReference type="InterPro" id="IPR018060">
    <property type="entry name" value="HTH_AraC"/>
</dbReference>
<dbReference type="SMART" id="SM00387">
    <property type="entry name" value="HATPase_c"/>
    <property type="match status" value="1"/>
</dbReference>
<dbReference type="InterPro" id="IPR036890">
    <property type="entry name" value="HATPase_C_sf"/>
</dbReference>
<dbReference type="PANTHER" id="PTHR43547:SF2">
    <property type="entry name" value="HYBRID SIGNAL TRANSDUCTION HISTIDINE KINASE C"/>
    <property type="match status" value="1"/>
</dbReference>
<reference evidence="17 20" key="2">
    <citation type="submission" date="2018-08" db="EMBL/GenBank/DDBJ databases">
        <title>A genome reference for cultivated species of the human gut microbiota.</title>
        <authorList>
            <person name="Zou Y."/>
            <person name="Xue W."/>
            <person name="Luo G."/>
        </authorList>
    </citation>
    <scope>NUCLEOTIDE SEQUENCE [LARGE SCALE GENOMIC DNA]</scope>
    <source>
        <strain evidence="17 20">AM16-49B</strain>
    </source>
</reference>